<dbReference type="SUPFAM" id="SSF54768">
    <property type="entry name" value="dsRNA-binding domain-like"/>
    <property type="match status" value="1"/>
</dbReference>
<name>A0A482WTW8_LAOST</name>
<sequence length="336" mass="38001">MTSRLSALPVLFVRLQRPCPLVQNRGFKRWLRPTLQTLKKRKERMDPEPLPRRSSFTDWNYKSELFAFGKRLGEDLNLDVLRTAVTTREFVLNEIDQQKAVGIEIDIQMNDNSKMILEGSEIINNYSLNFLRSAFPKLPEEGVIAVQTYLTCEENLSTLAKNLGVADLMLTPEHPVEAVTLSNGFKALVAAISESSGIERANLFVRDFVMTQLVGKNINELWEVNDPLNLLSSILQRDGKQPFEPRIVAETGRNTILANYQVGLYVNKELIGLGCGESIKIATEVAARDALRELFDTTESMKPVNFDVESLPQTFANFSIQDWSSKNVEKLMKSSR</sequence>
<dbReference type="Pfam" id="PF22935">
    <property type="entry name" value="RM44_endonuclase"/>
    <property type="match status" value="1"/>
</dbReference>
<feature type="domain" description="DRBM" evidence="10">
    <location>
        <begin position="226"/>
        <end position="296"/>
    </location>
</feature>
<protein>
    <recommendedName>
        <fullName evidence="8">Large ribosomal subunit protein mL44</fullName>
    </recommendedName>
</protein>
<feature type="domain" description="RNase III" evidence="11">
    <location>
        <begin position="65"/>
        <end position="197"/>
    </location>
</feature>
<organism evidence="12 13">
    <name type="scientific">Laodelphax striatellus</name>
    <name type="common">Small brown planthopper</name>
    <name type="synonym">Delphax striatella</name>
    <dbReference type="NCBI Taxonomy" id="195883"/>
    <lineage>
        <taxon>Eukaryota</taxon>
        <taxon>Metazoa</taxon>
        <taxon>Ecdysozoa</taxon>
        <taxon>Arthropoda</taxon>
        <taxon>Hexapoda</taxon>
        <taxon>Insecta</taxon>
        <taxon>Pterygota</taxon>
        <taxon>Neoptera</taxon>
        <taxon>Paraneoptera</taxon>
        <taxon>Hemiptera</taxon>
        <taxon>Auchenorrhyncha</taxon>
        <taxon>Fulgoroidea</taxon>
        <taxon>Delphacidae</taxon>
        <taxon>Criomorphinae</taxon>
        <taxon>Laodelphax</taxon>
    </lineage>
</organism>
<dbReference type="Pfam" id="PF22892">
    <property type="entry name" value="DSRM_MRPL44"/>
    <property type="match status" value="1"/>
</dbReference>
<evidence type="ECO:0000256" key="6">
    <source>
        <dbReference type="ARBA" id="ARBA00023274"/>
    </source>
</evidence>
<dbReference type="InterPro" id="IPR036389">
    <property type="entry name" value="RNase_III_sf"/>
</dbReference>
<evidence type="ECO:0000256" key="5">
    <source>
        <dbReference type="ARBA" id="ARBA00023128"/>
    </source>
</evidence>
<evidence type="ECO:0000313" key="12">
    <source>
        <dbReference type="EMBL" id="RZF36722.1"/>
    </source>
</evidence>
<dbReference type="CDD" id="cd19874">
    <property type="entry name" value="DSRM_MRPL44"/>
    <property type="match status" value="1"/>
</dbReference>
<dbReference type="PANTHER" id="PTHR11207:SF5">
    <property type="entry name" value="LARGE RIBOSOMAL SUBUNIT PROTEIN ML44"/>
    <property type="match status" value="1"/>
</dbReference>
<dbReference type="GO" id="GO:0004525">
    <property type="term" value="F:ribonuclease III activity"/>
    <property type="evidence" value="ECO:0007669"/>
    <property type="project" value="InterPro"/>
</dbReference>
<dbReference type="GO" id="GO:0070877">
    <property type="term" value="C:microprocessor complex"/>
    <property type="evidence" value="ECO:0007669"/>
    <property type="project" value="TreeGrafter"/>
</dbReference>
<dbReference type="InterPro" id="IPR055189">
    <property type="entry name" value="RM44_endonuclase"/>
</dbReference>
<accession>A0A482WTW8</accession>
<keyword evidence="4" id="KW-0689">Ribosomal protein</keyword>
<dbReference type="GO" id="GO:0006396">
    <property type="term" value="P:RNA processing"/>
    <property type="evidence" value="ECO:0007669"/>
    <property type="project" value="InterPro"/>
</dbReference>
<evidence type="ECO:0000256" key="1">
    <source>
        <dbReference type="ARBA" id="ARBA00004173"/>
    </source>
</evidence>
<comment type="caution">
    <text evidence="12">The sequence shown here is derived from an EMBL/GenBank/DDBJ whole genome shotgun (WGS) entry which is preliminary data.</text>
</comment>
<dbReference type="AlphaFoldDB" id="A0A482WTW8"/>
<evidence type="ECO:0000256" key="9">
    <source>
        <dbReference type="PROSITE-ProRule" id="PRU00266"/>
    </source>
</evidence>
<dbReference type="SMART" id="SM00535">
    <property type="entry name" value="RIBOc"/>
    <property type="match status" value="1"/>
</dbReference>
<evidence type="ECO:0000259" key="10">
    <source>
        <dbReference type="PROSITE" id="PS50137"/>
    </source>
</evidence>
<dbReference type="GO" id="GO:0010468">
    <property type="term" value="P:regulation of gene expression"/>
    <property type="evidence" value="ECO:0007669"/>
    <property type="project" value="UniProtKB-ARBA"/>
</dbReference>
<dbReference type="Gene3D" id="1.10.1520.10">
    <property type="entry name" value="Ribonuclease III domain"/>
    <property type="match status" value="1"/>
</dbReference>
<keyword evidence="13" id="KW-1185">Reference proteome</keyword>
<dbReference type="InterPro" id="IPR044444">
    <property type="entry name" value="Ribosomal_mL44_DSRM_metazoa"/>
</dbReference>
<dbReference type="PROSITE" id="PS50142">
    <property type="entry name" value="RNASE_3_2"/>
    <property type="match status" value="1"/>
</dbReference>
<dbReference type="Gene3D" id="3.30.160.20">
    <property type="match status" value="1"/>
</dbReference>
<dbReference type="PROSITE" id="PS50137">
    <property type="entry name" value="DS_RBD"/>
    <property type="match status" value="1"/>
</dbReference>
<dbReference type="SUPFAM" id="SSF69065">
    <property type="entry name" value="RNase III domain-like"/>
    <property type="match status" value="1"/>
</dbReference>
<dbReference type="InterPro" id="IPR000999">
    <property type="entry name" value="RNase_III_dom"/>
</dbReference>
<dbReference type="Proteomes" id="UP000291343">
    <property type="component" value="Unassembled WGS sequence"/>
</dbReference>
<dbReference type="GO" id="GO:0003725">
    <property type="term" value="F:double-stranded RNA binding"/>
    <property type="evidence" value="ECO:0007669"/>
    <property type="project" value="InterPro"/>
</dbReference>
<evidence type="ECO:0000256" key="3">
    <source>
        <dbReference type="ARBA" id="ARBA00022946"/>
    </source>
</evidence>
<dbReference type="EMBL" id="QKKF02025899">
    <property type="protein sequence ID" value="RZF36722.1"/>
    <property type="molecule type" value="Genomic_DNA"/>
</dbReference>
<proteinExistence type="inferred from homology"/>
<dbReference type="InterPro" id="IPR014720">
    <property type="entry name" value="dsRBD_dom"/>
</dbReference>
<gene>
    <name evidence="12" type="ORF">LSTR_LSTR005035</name>
</gene>
<dbReference type="STRING" id="195883.A0A482WTW8"/>
<dbReference type="GO" id="GO:0070125">
    <property type="term" value="P:mitochondrial translational elongation"/>
    <property type="evidence" value="ECO:0007669"/>
    <property type="project" value="TreeGrafter"/>
</dbReference>
<dbReference type="InParanoid" id="A0A482WTW8"/>
<keyword evidence="3" id="KW-0809">Transit peptide</keyword>
<dbReference type="SMR" id="A0A482WTW8"/>
<dbReference type="GO" id="GO:0005762">
    <property type="term" value="C:mitochondrial large ribosomal subunit"/>
    <property type="evidence" value="ECO:0007669"/>
    <property type="project" value="TreeGrafter"/>
</dbReference>
<evidence type="ECO:0000256" key="4">
    <source>
        <dbReference type="ARBA" id="ARBA00022980"/>
    </source>
</evidence>
<evidence type="ECO:0000259" key="11">
    <source>
        <dbReference type="PROSITE" id="PS50142"/>
    </source>
</evidence>
<keyword evidence="6" id="KW-0687">Ribonucleoprotein</keyword>
<dbReference type="OrthoDB" id="444135at2759"/>
<evidence type="ECO:0000256" key="2">
    <source>
        <dbReference type="ARBA" id="ARBA00022884"/>
    </source>
</evidence>
<evidence type="ECO:0000256" key="7">
    <source>
        <dbReference type="ARBA" id="ARBA00024034"/>
    </source>
</evidence>
<comment type="subcellular location">
    <subcellularLocation>
        <location evidence="1">Mitochondrion</location>
    </subcellularLocation>
</comment>
<keyword evidence="2 9" id="KW-0694">RNA-binding</keyword>
<keyword evidence="5" id="KW-0496">Mitochondrion</keyword>
<dbReference type="PANTHER" id="PTHR11207">
    <property type="entry name" value="RIBONUCLEASE III"/>
    <property type="match status" value="1"/>
</dbReference>
<reference evidence="12 13" key="1">
    <citation type="journal article" date="2017" name="Gigascience">
        <title>Genome sequence of the small brown planthopper, Laodelphax striatellus.</title>
        <authorList>
            <person name="Zhu J."/>
            <person name="Jiang F."/>
            <person name="Wang X."/>
            <person name="Yang P."/>
            <person name="Bao Y."/>
            <person name="Zhao W."/>
            <person name="Wang W."/>
            <person name="Lu H."/>
            <person name="Wang Q."/>
            <person name="Cui N."/>
            <person name="Li J."/>
            <person name="Chen X."/>
            <person name="Luo L."/>
            <person name="Yu J."/>
            <person name="Kang L."/>
            <person name="Cui F."/>
        </authorList>
    </citation>
    <scope>NUCLEOTIDE SEQUENCE [LARGE SCALE GENOMIC DNA]</scope>
    <source>
        <strain evidence="12">Lst14</strain>
    </source>
</reference>
<dbReference type="FunCoup" id="A0A482WTW8">
    <property type="interactions" value="777"/>
</dbReference>
<evidence type="ECO:0000313" key="13">
    <source>
        <dbReference type="Proteomes" id="UP000291343"/>
    </source>
</evidence>
<dbReference type="FunFam" id="3.30.160.20:FF:000037">
    <property type="entry name" value="39S ribosomal protein L44, mitochondrial"/>
    <property type="match status" value="1"/>
</dbReference>
<comment type="similarity">
    <text evidence="7">Belongs to the ribonuclease III family. Mitochondrion-specific ribosomal protein mL44 subfamily.</text>
</comment>
<evidence type="ECO:0000256" key="8">
    <source>
        <dbReference type="ARBA" id="ARBA00035187"/>
    </source>
</evidence>